<protein>
    <recommendedName>
        <fullName evidence="4">Glycosyltransferase family 8 protein</fullName>
    </recommendedName>
</protein>
<organism evidence="2 3">
    <name type="scientific">Cladosporium halotolerans</name>
    <dbReference type="NCBI Taxonomy" id="1052096"/>
    <lineage>
        <taxon>Eukaryota</taxon>
        <taxon>Fungi</taxon>
        <taxon>Dikarya</taxon>
        <taxon>Ascomycota</taxon>
        <taxon>Pezizomycotina</taxon>
        <taxon>Dothideomycetes</taxon>
        <taxon>Dothideomycetidae</taxon>
        <taxon>Cladosporiales</taxon>
        <taxon>Cladosporiaceae</taxon>
        <taxon>Cladosporium</taxon>
    </lineage>
</organism>
<dbReference type="CDD" id="cd02537">
    <property type="entry name" value="GT8_Glycogenin"/>
    <property type="match status" value="1"/>
</dbReference>
<dbReference type="RefSeq" id="XP_069233789.1">
    <property type="nucleotide sequence ID" value="XM_069369272.1"/>
</dbReference>
<evidence type="ECO:0000313" key="3">
    <source>
        <dbReference type="Proteomes" id="UP000803884"/>
    </source>
</evidence>
<dbReference type="PANTHER" id="PTHR11183">
    <property type="entry name" value="GLYCOGENIN SUBFAMILY MEMBER"/>
    <property type="match status" value="1"/>
</dbReference>
<dbReference type="GeneID" id="96002110"/>
<dbReference type="Pfam" id="PF01501">
    <property type="entry name" value="Glyco_transf_8"/>
    <property type="match status" value="1"/>
</dbReference>
<dbReference type="Gene3D" id="3.90.550.10">
    <property type="entry name" value="Spore Coat Polysaccharide Biosynthesis Protein SpsA, Chain A"/>
    <property type="match status" value="1"/>
</dbReference>
<evidence type="ECO:0000256" key="1">
    <source>
        <dbReference type="SAM" id="MobiDB-lite"/>
    </source>
</evidence>
<dbReference type="InterPro" id="IPR050587">
    <property type="entry name" value="GNT1/Glycosyltrans_8"/>
</dbReference>
<comment type="caution">
    <text evidence="2">The sequence shown here is derived from an EMBL/GenBank/DDBJ whole genome shotgun (WGS) entry which is preliminary data.</text>
</comment>
<dbReference type="SUPFAM" id="SSF53448">
    <property type="entry name" value="Nucleotide-diphospho-sugar transferases"/>
    <property type="match status" value="1"/>
</dbReference>
<keyword evidence="3" id="KW-1185">Reference proteome</keyword>
<dbReference type="Proteomes" id="UP000803884">
    <property type="component" value="Unassembled WGS sequence"/>
</dbReference>
<dbReference type="InterPro" id="IPR002495">
    <property type="entry name" value="Glyco_trans_8"/>
</dbReference>
<reference evidence="2 3" key="1">
    <citation type="journal article" date="2020" name="Microbiol. Resour. Announc.">
        <title>Draft Genome Sequence of a Cladosporium Species Isolated from the Mesophotic Ascidian Didemnum maculosum.</title>
        <authorList>
            <person name="Gioti A."/>
            <person name="Siaperas R."/>
            <person name="Nikolaivits E."/>
            <person name="Le Goff G."/>
            <person name="Ouazzani J."/>
            <person name="Kotoulas G."/>
            <person name="Topakas E."/>
        </authorList>
    </citation>
    <scope>NUCLEOTIDE SEQUENCE [LARGE SCALE GENOMIC DNA]</scope>
    <source>
        <strain evidence="2 3">TM138-S3</strain>
    </source>
</reference>
<dbReference type="AlphaFoldDB" id="A0AB34L0K4"/>
<evidence type="ECO:0000313" key="2">
    <source>
        <dbReference type="EMBL" id="KAL1590684.1"/>
    </source>
</evidence>
<dbReference type="GO" id="GO:0016757">
    <property type="term" value="F:glycosyltransferase activity"/>
    <property type="evidence" value="ECO:0007669"/>
    <property type="project" value="InterPro"/>
</dbReference>
<proteinExistence type="predicted"/>
<feature type="region of interest" description="Disordered" evidence="1">
    <location>
        <begin position="338"/>
        <end position="368"/>
    </location>
</feature>
<accession>A0AB34L0K4</accession>
<evidence type="ECO:0008006" key="4">
    <source>
        <dbReference type="Google" id="ProtNLM"/>
    </source>
</evidence>
<sequence>MAMSNDTTNGTDGSNGTEGKKYAYTTLITRGSYLAGVIILAHTLRKHGSRHPLIVFYTSGVSDSAVRALELEQKNLNLILQKVDLLLPPAHIKTWLIAERFTDTWTKLRVFEVFGYDAVCYLDADMAIFNRNMDCIFEHEAGLPSDWIAANHACVCNKERDPWAPDDWREENCGFTPLEHPQALTEPTQVTPESRPTYHLLNSGMFLYHPSKELWAQMLEFFSTTDKLSTFKFPDQDFLAEFFRNRWQSLGWQFNALKTMRYWHPKMWRDDEVICLHYIVDKPWAGRVREDGTAGYKGNDGETHRWWWNEWEGYVRERKAKGEDEVLGLLKKYVASAKGDDGEQDPDMLAIGTGAQKFANNEKPEDEA</sequence>
<gene>
    <name evidence="2" type="ORF">WHR41_00666</name>
</gene>
<name>A0AB34L0K4_9PEZI</name>
<dbReference type="EMBL" id="JAAQHG020000002">
    <property type="protein sequence ID" value="KAL1590684.1"/>
    <property type="molecule type" value="Genomic_DNA"/>
</dbReference>
<dbReference type="InterPro" id="IPR029044">
    <property type="entry name" value="Nucleotide-diphossugar_trans"/>
</dbReference>